<dbReference type="Pfam" id="PF25881">
    <property type="entry name" value="HH_YBHG"/>
    <property type="match status" value="1"/>
</dbReference>
<dbReference type="InterPro" id="IPR058637">
    <property type="entry name" value="YknX-like_C"/>
</dbReference>
<dbReference type="PANTHER" id="PTHR30469">
    <property type="entry name" value="MULTIDRUG RESISTANCE PROTEIN MDTA"/>
    <property type="match status" value="1"/>
</dbReference>
<feature type="domain" description="YbhG-like alpha-helical hairpin" evidence="4">
    <location>
        <begin position="112"/>
        <end position="241"/>
    </location>
</feature>
<dbReference type="Pfam" id="PF25989">
    <property type="entry name" value="YknX_C"/>
    <property type="match status" value="1"/>
</dbReference>
<dbReference type="GO" id="GO:1990281">
    <property type="term" value="C:efflux pump complex"/>
    <property type="evidence" value="ECO:0007669"/>
    <property type="project" value="TreeGrafter"/>
</dbReference>
<sequence length="429" mass="46861">MIVLAVILLLLLAAGGLYYQSQTALQAQSTDAPTQPQAESKPSAKKAKKAPKPRPVHVTQVQRGSIQQAITATGDILAAAKVDVYSKAEGRLQSIQIEPGDQVQHDQIIARIDDAELRARMERAAAELDVLQAEWAQMQAGERPEEIARAAENVRRSRAEWDNAKLELERAKALYDKGLFATQQLDNAKLRTTQARAAHAMAEKQLRIVRTGARVEDRQALQAQLRAAEAALRLAQTQLQNAVITAPMTGIISHRHVDPGAYITDNTVMATLVDMQTVKLKVPIGERDLGHIRPGLKAHIRVDTYPDHVFPGTVARLSPTLDPANRSADVEIVIDNSDLRLKPGMFAKVDLILRQRDDALLVPRQAVQSQGEVASVFVVKQGKAYRHEVTLGLQNGSQVEILGQIDAGATIVLAGHHELKDKASIIVVK</sequence>
<keyword evidence="8" id="KW-1185">Reference proteome</keyword>
<protein>
    <submittedName>
        <fullName evidence="7">Uncharacterized protein</fullName>
    </submittedName>
</protein>
<evidence type="ECO:0000259" key="5">
    <source>
        <dbReference type="Pfam" id="PF25954"/>
    </source>
</evidence>
<evidence type="ECO:0000313" key="8">
    <source>
        <dbReference type="Proteomes" id="UP000019141"/>
    </source>
</evidence>
<feature type="domain" description="CusB-like beta-barrel" evidence="5">
    <location>
        <begin position="280"/>
        <end position="351"/>
    </location>
</feature>
<feature type="coiled-coil region" evidence="2">
    <location>
        <begin position="218"/>
        <end position="245"/>
    </location>
</feature>
<name>W4LKQ3_ENTF1</name>
<comment type="caution">
    <text evidence="7">The sequence shown here is derived from an EMBL/GenBank/DDBJ whole genome shotgun (WGS) entry which is preliminary data.</text>
</comment>
<dbReference type="HOGENOM" id="CLU_018816_1_2_7"/>
<feature type="domain" description="YknX-like C-terminal permuted SH3-like" evidence="6">
    <location>
        <begin position="360"/>
        <end position="425"/>
    </location>
</feature>
<dbReference type="Pfam" id="PF25954">
    <property type="entry name" value="Beta-barrel_RND_2"/>
    <property type="match status" value="1"/>
</dbReference>
<dbReference type="Gene3D" id="2.40.30.170">
    <property type="match status" value="1"/>
</dbReference>
<dbReference type="Gene3D" id="1.10.287.470">
    <property type="entry name" value="Helix hairpin bin"/>
    <property type="match status" value="1"/>
</dbReference>
<evidence type="ECO:0000256" key="2">
    <source>
        <dbReference type="SAM" id="Coils"/>
    </source>
</evidence>
<feature type="region of interest" description="Disordered" evidence="3">
    <location>
        <begin position="30"/>
        <end position="63"/>
    </location>
</feature>
<reference evidence="7 8" key="1">
    <citation type="journal article" date="2014" name="Nature">
        <title>An environmental bacterial taxon with a large and distinct metabolic repertoire.</title>
        <authorList>
            <person name="Wilson M.C."/>
            <person name="Mori T."/>
            <person name="Ruckert C."/>
            <person name="Uria A.R."/>
            <person name="Helf M.J."/>
            <person name="Takada K."/>
            <person name="Gernert C."/>
            <person name="Steffens U.A."/>
            <person name="Heycke N."/>
            <person name="Schmitt S."/>
            <person name="Rinke C."/>
            <person name="Helfrich E.J."/>
            <person name="Brachmann A.O."/>
            <person name="Gurgui C."/>
            <person name="Wakimoto T."/>
            <person name="Kracht M."/>
            <person name="Crusemann M."/>
            <person name="Hentschel U."/>
            <person name="Abe I."/>
            <person name="Matsunaga S."/>
            <person name="Kalinowski J."/>
            <person name="Takeyama H."/>
            <person name="Piel J."/>
        </authorList>
    </citation>
    <scope>NUCLEOTIDE SEQUENCE [LARGE SCALE GENOMIC DNA]</scope>
    <source>
        <strain evidence="8">TSY1</strain>
    </source>
</reference>
<dbReference type="Gene3D" id="2.40.420.20">
    <property type="match status" value="1"/>
</dbReference>
<dbReference type="Gene3D" id="2.40.50.100">
    <property type="match status" value="1"/>
</dbReference>
<dbReference type="SUPFAM" id="SSF111369">
    <property type="entry name" value="HlyD-like secretion proteins"/>
    <property type="match status" value="2"/>
</dbReference>
<dbReference type="Proteomes" id="UP000019141">
    <property type="component" value="Unassembled WGS sequence"/>
</dbReference>
<keyword evidence="2" id="KW-0175">Coiled coil</keyword>
<dbReference type="PANTHER" id="PTHR30469:SF15">
    <property type="entry name" value="HLYD FAMILY OF SECRETION PROTEINS"/>
    <property type="match status" value="1"/>
</dbReference>
<gene>
    <name evidence="7" type="ORF">ETSY1_20815</name>
</gene>
<dbReference type="InterPro" id="IPR058792">
    <property type="entry name" value="Beta-barrel_RND_2"/>
</dbReference>
<dbReference type="GO" id="GO:0015562">
    <property type="term" value="F:efflux transmembrane transporter activity"/>
    <property type="evidence" value="ECO:0007669"/>
    <property type="project" value="TreeGrafter"/>
</dbReference>
<comment type="similarity">
    <text evidence="1">Belongs to the membrane fusion protein (MFP) (TC 8.A.1) family.</text>
</comment>
<organism evidence="7 8">
    <name type="scientific">Entotheonella factor</name>
    <dbReference type="NCBI Taxonomy" id="1429438"/>
    <lineage>
        <taxon>Bacteria</taxon>
        <taxon>Pseudomonadati</taxon>
        <taxon>Nitrospinota/Tectimicrobiota group</taxon>
        <taxon>Candidatus Tectimicrobiota</taxon>
        <taxon>Candidatus Entotheonellia</taxon>
        <taxon>Candidatus Entotheonellales</taxon>
        <taxon>Candidatus Entotheonellaceae</taxon>
        <taxon>Candidatus Entotheonella</taxon>
    </lineage>
</organism>
<dbReference type="InterPro" id="IPR059052">
    <property type="entry name" value="HH_YbhG-like"/>
</dbReference>
<evidence type="ECO:0000259" key="6">
    <source>
        <dbReference type="Pfam" id="PF25989"/>
    </source>
</evidence>
<dbReference type="EMBL" id="AZHW01000604">
    <property type="protein sequence ID" value="ETW97921.1"/>
    <property type="molecule type" value="Genomic_DNA"/>
</dbReference>
<dbReference type="InterPro" id="IPR006143">
    <property type="entry name" value="RND_pump_MFP"/>
</dbReference>
<evidence type="ECO:0000259" key="4">
    <source>
        <dbReference type="Pfam" id="PF25881"/>
    </source>
</evidence>
<feature type="compositionally biased region" description="Basic residues" evidence="3">
    <location>
        <begin position="43"/>
        <end position="55"/>
    </location>
</feature>
<evidence type="ECO:0000313" key="7">
    <source>
        <dbReference type="EMBL" id="ETW97921.1"/>
    </source>
</evidence>
<dbReference type="FunFam" id="2.40.30.170:FF:000010">
    <property type="entry name" value="Efflux RND transporter periplasmic adaptor subunit"/>
    <property type="match status" value="1"/>
</dbReference>
<evidence type="ECO:0000256" key="3">
    <source>
        <dbReference type="SAM" id="MobiDB-lite"/>
    </source>
</evidence>
<accession>W4LKQ3</accession>
<evidence type="ECO:0000256" key="1">
    <source>
        <dbReference type="ARBA" id="ARBA00009477"/>
    </source>
</evidence>
<dbReference type="AlphaFoldDB" id="W4LKQ3"/>
<dbReference type="NCBIfam" id="TIGR01730">
    <property type="entry name" value="RND_mfp"/>
    <property type="match status" value="1"/>
</dbReference>
<proteinExistence type="inferred from homology"/>